<sequence>MNDAYCKTCARFTDRATGMCEDCKVRGVAPLEGRSREVTEMIADWIINDGDHIESAVEAAQMGDAQSVAAVRILVTRILRTARRNTAAREVADEMSANDYDRVLWGYVTWTLCEYRKDNER</sequence>
<evidence type="ECO:0000313" key="1">
    <source>
        <dbReference type="EMBL" id="MFF0498553.1"/>
    </source>
</evidence>
<keyword evidence="2" id="KW-1185">Reference proteome</keyword>
<evidence type="ECO:0000313" key="2">
    <source>
        <dbReference type="Proteomes" id="UP001601442"/>
    </source>
</evidence>
<organism evidence="1 2">
    <name type="scientific">Nocardia aobensis</name>
    <dbReference type="NCBI Taxonomy" id="257277"/>
    <lineage>
        <taxon>Bacteria</taxon>
        <taxon>Bacillati</taxon>
        <taxon>Actinomycetota</taxon>
        <taxon>Actinomycetes</taxon>
        <taxon>Mycobacteriales</taxon>
        <taxon>Nocardiaceae</taxon>
        <taxon>Nocardia</taxon>
    </lineage>
</organism>
<gene>
    <name evidence="1" type="ORF">ACFYU5_19260</name>
</gene>
<reference evidence="1 2" key="1">
    <citation type="submission" date="2024-10" db="EMBL/GenBank/DDBJ databases">
        <title>The Natural Products Discovery Center: Release of the First 8490 Sequenced Strains for Exploring Actinobacteria Biosynthetic Diversity.</title>
        <authorList>
            <person name="Kalkreuter E."/>
            <person name="Kautsar S.A."/>
            <person name="Yang D."/>
            <person name="Bader C.D."/>
            <person name="Teijaro C.N."/>
            <person name="Fluegel L."/>
            <person name="Davis C.M."/>
            <person name="Simpson J.R."/>
            <person name="Lauterbach L."/>
            <person name="Steele A.D."/>
            <person name="Gui C."/>
            <person name="Meng S."/>
            <person name="Li G."/>
            <person name="Viehrig K."/>
            <person name="Ye F."/>
            <person name="Su P."/>
            <person name="Kiefer A.F."/>
            <person name="Nichols A."/>
            <person name="Cepeda A.J."/>
            <person name="Yan W."/>
            <person name="Fan B."/>
            <person name="Jiang Y."/>
            <person name="Adhikari A."/>
            <person name="Zheng C.-J."/>
            <person name="Schuster L."/>
            <person name="Cowan T.M."/>
            <person name="Smanski M.J."/>
            <person name="Chevrette M.G."/>
            <person name="De Carvalho L.P.S."/>
            <person name="Shen B."/>
        </authorList>
    </citation>
    <scope>NUCLEOTIDE SEQUENCE [LARGE SCALE GENOMIC DNA]</scope>
    <source>
        <strain evidence="1 2">NPDC004119</strain>
    </source>
</reference>
<name>A0ABW6P5X4_9NOCA</name>
<protein>
    <submittedName>
        <fullName evidence="1">Uncharacterized protein</fullName>
    </submittedName>
</protein>
<dbReference type="RefSeq" id="WP_387396123.1">
    <property type="nucleotide sequence ID" value="NZ_JBIAMT010000003.1"/>
</dbReference>
<comment type="caution">
    <text evidence="1">The sequence shown here is derived from an EMBL/GenBank/DDBJ whole genome shotgun (WGS) entry which is preliminary data.</text>
</comment>
<dbReference type="EMBL" id="JBIAMT010000003">
    <property type="protein sequence ID" value="MFF0498553.1"/>
    <property type="molecule type" value="Genomic_DNA"/>
</dbReference>
<accession>A0ABW6P5X4</accession>
<dbReference type="Proteomes" id="UP001601442">
    <property type="component" value="Unassembled WGS sequence"/>
</dbReference>
<proteinExistence type="predicted"/>